<evidence type="ECO:0000313" key="2">
    <source>
        <dbReference type="EMBL" id="KAF6134401.1"/>
    </source>
</evidence>
<dbReference type="EMBL" id="JACGCM010000957">
    <property type="protein sequence ID" value="KAF6163923.1"/>
    <property type="molecule type" value="Genomic_DNA"/>
</dbReference>
<sequence length="96" mass="10818">MGIRLPLVSHVKQIIRRSLFAPAVATNVPKGHCAVYIGEIQKKRFVVPIFYLNHPLFQNLLSQAEEEFGFNHPAGGITIPCKEETFLNLTCNLNKE</sequence>
<dbReference type="EMBL" id="JACGCM010002865">
    <property type="protein sequence ID" value="KAF6134401.1"/>
    <property type="molecule type" value="Genomic_DNA"/>
</dbReference>
<organism evidence="3 5">
    <name type="scientific">Kingdonia uniflora</name>
    <dbReference type="NCBI Taxonomy" id="39325"/>
    <lineage>
        <taxon>Eukaryota</taxon>
        <taxon>Viridiplantae</taxon>
        <taxon>Streptophyta</taxon>
        <taxon>Embryophyta</taxon>
        <taxon>Tracheophyta</taxon>
        <taxon>Spermatophyta</taxon>
        <taxon>Magnoliopsida</taxon>
        <taxon>Ranunculales</taxon>
        <taxon>Circaeasteraceae</taxon>
        <taxon>Kingdonia</taxon>
    </lineage>
</organism>
<dbReference type="Proteomes" id="UP000541444">
    <property type="component" value="Unassembled WGS sequence"/>
</dbReference>
<accession>A0A7J7LBG3</accession>
<gene>
    <name evidence="3" type="ORF">GIB67_023049</name>
    <name evidence="4" type="ORF">GIB67_024778</name>
    <name evidence="2" type="ORF">GIB67_038876</name>
</gene>
<evidence type="ECO:0000313" key="3">
    <source>
        <dbReference type="EMBL" id="KAF6139953.1"/>
    </source>
</evidence>
<evidence type="ECO:0000313" key="5">
    <source>
        <dbReference type="Proteomes" id="UP000541444"/>
    </source>
</evidence>
<dbReference type="InterPro" id="IPR003676">
    <property type="entry name" value="SAUR_fam"/>
</dbReference>
<protein>
    <recommendedName>
        <fullName evidence="6">Small auxin up regulated protein</fullName>
    </recommendedName>
</protein>
<evidence type="ECO:0000313" key="4">
    <source>
        <dbReference type="EMBL" id="KAF6163923.1"/>
    </source>
</evidence>
<reference evidence="3 5" key="1">
    <citation type="journal article" date="2020" name="IScience">
        <title>Genome Sequencing of the Endangered Kingdonia uniflora (Circaeasteraceae, Ranunculales) Reveals Potential Mechanisms of Evolutionary Specialization.</title>
        <authorList>
            <person name="Sun Y."/>
            <person name="Deng T."/>
            <person name="Zhang A."/>
            <person name="Moore M.J."/>
            <person name="Landis J.B."/>
            <person name="Lin N."/>
            <person name="Zhang H."/>
            <person name="Zhang X."/>
            <person name="Huang J."/>
            <person name="Zhang X."/>
            <person name="Sun H."/>
            <person name="Wang H."/>
        </authorList>
    </citation>
    <scope>NUCLEOTIDE SEQUENCE [LARGE SCALE GENOMIC DNA]</scope>
    <source>
        <strain evidence="3">TB1705</strain>
        <tissue evidence="3">Leaf</tissue>
    </source>
</reference>
<dbReference type="AlphaFoldDB" id="A0A7J7LBG3"/>
<evidence type="ECO:0008006" key="6">
    <source>
        <dbReference type="Google" id="ProtNLM"/>
    </source>
</evidence>
<evidence type="ECO:0000256" key="1">
    <source>
        <dbReference type="ARBA" id="ARBA00006974"/>
    </source>
</evidence>
<name>A0A7J7LBG3_9MAGN</name>
<keyword evidence="5" id="KW-1185">Reference proteome</keyword>
<dbReference type="Pfam" id="PF02519">
    <property type="entry name" value="Auxin_inducible"/>
    <property type="match status" value="1"/>
</dbReference>
<comment type="similarity">
    <text evidence="1">Belongs to the ARG7 family.</text>
</comment>
<dbReference type="PANTHER" id="PTHR31929">
    <property type="entry name" value="SAUR-LIKE AUXIN-RESPONSIVE PROTEIN FAMILY-RELATED"/>
    <property type="match status" value="1"/>
</dbReference>
<dbReference type="OrthoDB" id="625231at2759"/>
<proteinExistence type="inferred from homology"/>
<comment type="caution">
    <text evidence="3">The sequence shown here is derived from an EMBL/GenBank/DDBJ whole genome shotgun (WGS) entry which is preliminary data.</text>
</comment>
<dbReference type="GO" id="GO:0009733">
    <property type="term" value="P:response to auxin"/>
    <property type="evidence" value="ECO:0007669"/>
    <property type="project" value="InterPro"/>
</dbReference>
<dbReference type="EMBL" id="JACGCM010002426">
    <property type="protein sequence ID" value="KAF6139953.1"/>
    <property type="molecule type" value="Genomic_DNA"/>
</dbReference>